<keyword evidence="1" id="KW-0732">Signal</keyword>
<dbReference type="EMBL" id="JBHTIA010000003">
    <property type="protein sequence ID" value="MFD0763930.1"/>
    <property type="molecule type" value="Genomic_DNA"/>
</dbReference>
<feature type="chain" id="PRO_5045889867" evidence="1">
    <location>
        <begin position="20"/>
        <end position="140"/>
    </location>
</feature>
<protein>
    <submittedName>
        <fullName evidence="2">Uncharacterized protein</fullName>
    </submittedName>
</protein>
<keyword evidence="3" id="KW-1185">Reference proteome</keyword>
<dbReference type="PROSITE" id="PS51257">
    <property type="entry name" value="PROKAR_LIPOPROTEIN"/>
    <property type="match status" value="1"/>
</dbReference>
<evidence type="ECO:0000313" key="2">
    <source>
        <dbReference type="EMBL" id="MFD0763930.1"/>
    </source>
</evidence>
<dbReference type="Proteomes" id="UP001597073">
    <property type="component" value="Unassembled WGS sequence"/>
</dbReference>
<proteinExistence type="predicted"/>
<accession>A0ABW2ZCQ8</accession>
<dbReference type="RefSeq" id="WP_377138541.1">
    <property type="nucleotide sequence ID" value="NZ_JBHTIA010000003.1"/>
</dbReference>
<comment type="caution">
    <text evidence="2">The sequence shown here is derived from an EMBL/GenBank/DDBJ whole genome shotgun (WGS) entry which is preliminary data.</text>
</comment>
<evidence type="ECO:0000256" key="1">
    <source>
        <dbReference type="SAM" id="SignalP"/>
    </source>
</evidence>
<name>A0ABW2ZCQ8_9SPHI</name>
<evidence type="ECO:0000313" key="3">
    <source>
        <dbReference type="Proteomes" id="UP001597073"/>
    </source>
</evidence>
<sequence length="140" mass="14587">MYKKLLLVLVLAISLSACKKNNDKPTCGTQTCTAVFAIIDFSFTDADGKPTAIKDVSLINVRTGKAVPATSYAATINTVPGVIIVATDETKSAFSAEGDDVRITATSEATGQTKQVAIKVSGGCNCHVNKISGPETAKFD</sequence>
<feature type="signal peptide" evidence="1">
    <location>
        <begin position="1"/>
        <end position="19"/>
    </location>
</feature>
<organism evidence="2 3">
    <name type="scientific">Mucilaginibacter lutimaris</name>
    <dbReference type="NCBI Taxonomy" id="931629"/>
    <lineage>
        <taxon>Bacteria</taxon>
        <taxon>Pseudomonadati</taxon>
        <taxon>Bacteroidota</taxon>
        <taxon>Sphingobacteriia</taxon>
        <taxon>Sphingobacteriales</taxon>
        <taxon>Sphingobacteriaceae</taxon>
        <taxon>Mucilaginibacter</taxon>
    </lineage>
</organism>
<reference evidence="3" key="1">
    <citation type="journal article" date="2019" name="Int. J. Syst. Evol. Microbiol.">
        <title>The Global Catalogue of Microorganisms (GCM) 10K type strain sequencing project: providing services to taxonomists for standard genome sequencing and annotation.</title>
        <authorList>
            <consortium name="The Broad Institute Genomics Platform"/>
            <consortium name="The Broad Institute Genome Sequencing Center for Infectious Disease"/>
            <person name="Wu L."/>
            <person name="Ma J."/>
        </authorList>
    </citation>
    <scope>NUCLEOTIDE SEQUENCE [LARGE SCALE GENOMIC DNA]</scope>
    <source>
        <strain evidence="3">CCUG 60742</strain>
    </source>
</reference>
<gene>
    <name evidence="2" type="ORF">ACFQZI_03655</name>
</gene>